<evidence type="ECO:0000259" key="1">
    <source>
        <dbReference type="Pfam" id="PF01796"/>
    </source>
</evidence>
<protein>
    <recommendedName>
        <fullName evidence="1">ChsH2 C-terminal OB-fold domain-containing protein</fullName>
    </recommendedName>
</protein>
<accession>A0A411YGV5</accession>
<dbReference type="OrthoDB" id="7470921at2"/>
<dbReference type="Proteomes" id="UP000291469">
    <property type="component" value="Chromosome"/>
</dbReference>
<gene>
    <name evidence="2" type="ORF">ER308_13135</name>
</gene>
<dbReference type="Pfam" id="PF01796">
    <property type="entry name" value="OB_ChsH2_C"/>
    <property type="match status" value="1"/>
</dbReference>
<dbReference type="RefSeq" id="WP_131155414.1">
    <property type="nucleotide sequence ID" value="NZ_CP036402.1"/>
</dbReference>
<dbReference type="KEGG" id="erz:ER308_13135"/>
<dbReference type="AlphaFoldDB" id="A0A411YGV5"/>
<dbReference type="InterPro" id="IPR052513">
    <property type="entry name" value="Thioester_dehydratase-like"/>
</dbReference>
<feature type="domain" description="ChsH2 C-terminal OB-fold" evidence="1">
    <location>
        <begin position="57"/>
        <end position="117"/>
    </location>
</feature>
<dbReference type="PANTHER" id="PTHR34075">
    <property type="entry name" value="BLR3430 PROTEIN"/>
    <property type="match status" value="1"/>
</dbReference>
<dbReference type="InterPro" id="IPR002878">
    <property type="entry name" value="ChsH2_C"/>
</dbReference>
<name>A0A411YGV5_9ACTN</name>
<sequence length="131" mass="14333">MSRRSEEIASLDTLRERWLTAAREGPPRFPACAGCQAWSWPPTVVCPVCGEGRWRLVSVPGTGLVRAATTVHRGVAPEFADEAPYRVGAVALDDGPLFLTRLDVGVHQGSRVRLRWRDRPGDGWLWASAGA</sequence>
<proteinExistence type="predicted"/>
<organism evidence="2 3">
    <name type="scientific">Egibacter rhizosphaerae</name>
    <dbReference type="NCBI Taxonomy" id="1670831"/>
    <lineage>
        <taxon>Bacteria</taxon>
        <taxon>Bacillati</taxon>
        <taxon>Actinomycetota</taxon>
        <taxon>Nitriliruptoria</taxon>
        <taxon>Egibacterales</taxon>
        <taxon>Egibacteraceae</taxon>
        <taxon>Egibacter</taxon>
    </lineage>
</organism>
<dbReference type="EMBL" id="CP036402">
    <property type="protein sequence ID" value="QBI20417.1"/>
    <property type="molecule type" value="Genomic_DNA"/>
</dbReference>
<dbReference type="SUPFAM" id="SSF50249">
    <property type="entry name" value="Nucleic acid-binding proteins"/>
    <property type="match status" value="1"/>
</dbReference>
<evidence type="ECO:0000313" key="3">
    <source>
        <dbReference type="Proteomes" id="UP000291469"/>
    </source>
</evidence>
<keyword evidence="3" id="KW-1185">Reference proteome</keyword>
<reference evidence="2 3" key="1">
    <citation type="submission" date="2019-01" db="EMBL/GenBank/DDBJ databases">
        <title>Egibacter rhizosphaerae EGI 80759T.</title>
        <authorList>
            <person name="Chen D.-D."/>
            <person name="Tian Y."/>
            <person name="Jiao J.-Y."/>
            <person name="Zhang X.-T."/>
            <person name="Zhang Y.-G."/>
            <person name="Zhang Y."/>
            <person name="Xiao M."/>
            <person name="Shu W.-S."/>
            <person name="Li W.-J."/>
        </authorList>
    </citation>
    <scope>NUCLEOTIDE SEQUENCE [LARGE SCALE GENOMIC DNA]</scope>
    <source>
        <strain evidence="2 3">EGI 80759</strain>
    </source>
</reference>
<dbReference type="InterPro" id="IPR012340">
    <property type="entry name" value="NA-bd_OB-fold"/>
</dbReference>
<evidence type="ECO:0000313" key="2">
    <source>
        <dbReference type="EMBL" id="QBI20417.1"/>
    </source>
</evidence>
<dbReference type="PANTHER" id="PTHR34075:SF5">
    <property type="entry name" value="BLR3430 PROTEIN"/>
    <property type="match status" value="1"/>
</dbReference>